<keyword evidence="5" id="KW-1185">Reference proteome</keyword>
<dbReference type="RefSeq" id="WP_253063044.1">
    <property type="nucleotide sequence ID" value="NZ_JAMXWM010000017.1"/>
</dbReference>
<dbReference type="PANTHER" id="PTHR34580">
    <property type="match status" value="1"/>
</dbReference>
<dbReference type="Proteomes" id="UP001597399">
    <property type="component" value="Unassembled WGS sequence"/>
</dbReference>
<dbReference type="Pfam" id="PF08279">
    <property type="entry name" value="HTH_11"/>
    <property type="match status" value="1"/>
</dbReference>
<comment type="caution">
    <text evidence="4">The sequence shown here is derived from an EMBL/GenBank/DDBJ whole genome shotgun (WGS) entry which is preliminary data.</text>
</comment>
<name>A0ABW5S7K0_9BACL</name>
<evidence type="ECO:0000313" key="5">
    <source>
        <dbReference type="Proteomes" id="UP001597399"/>
    </source>
</evidence>
<keyword evidence="2" id="KW-0804">Transcription</keyword>
<dbReference type="Pfam" id="PF25583">
    <property type="entry name" value="WCX"/>
    <property type="match status" value="1"/>
</dbReference>
<accession>A0ABW5S7K0</accession>
<dbReference type="InterPro" id="IPR026881">
    <property type="entry name" value="WYL_dom"/>
</dbReference>
<protein>
    <submittedName>
        <fullName evidence="4">Helix-turn-helix transcriptional regulator</fullName>
    </submittedName>
</protein>
<evidence type="ECO:0000313" key="4">
    <source>
        <dbReference type="EMBL" id="MFD2695688.1"/>
    </source>
</evidence>
<dbReference type="Gene3D" id="1.10.10.10">
    <property type="entry name" value="Winged helix-like DNA-binding domain superfamily/Winged helix DNA-binding domain"/>
    <property type="match status" value="1"/>
</dbReference>
<reference evidence="5" key="1">
    <citation type="journal article" date="2019" name="Int. J. Syst. Evol. Microbiol.">
        <title>The Global Catalogue of Microorganisms (GCM) 10K type strain sequencing project: providing services to taxonomists for standard genome sequencing and annotation.</title>
        <authorList>
            <consortium name="The Broad Institute Genomics Platform"/>
            <consortium name="The Broad Institute Genome Sequencing Center for Infectious Disease"/>
            <person name="Wu L."/>
            <person name="Ma J."/>
        </authorList>
    </citation>
    <scope>NUCLEOTIDE SEQUENCE [LARGE SCALE GENOMIC DNA]</scope>
    <source>
        <strain evidence="5">TISTR 2466</strain>
    </source>
</reference>
<sequence>MRADRLLSIILLLQTREIVSAGELAEKLEVTERTIYRDIDALSFAGLPIYSVRGSHGGFAMEKRLPLNIPAITSQEIHALCIKQSPKLFNDLNVHVNRDLLNRLLVNFSKDDPEVGTWERRIYLDHSGWFDQLDKVPCLSMIKVAVVRHQLIQMSYRKKTGTIILREVAPYGLVAKADKWYLVAMHDQQLRVYRVSRVQKVTYIKKFFAIPRSFEITHFWNDWYQSFEKSLPKVFCVLRIDSSIIEQLSNNKYLNLKILKQDETGKVLISVTFETIDQAVHEILYYGSRVEVLKPDELRSQVAKQVRNLAALYCSSDW</sequence>
<dbReference type="InterPro" id="IPR036390">
    <property type="entry name" value="WH_DNA-bd_sf"/>
</dbReference>
<dbReference type="EMBL" id="JBHUMQ010000050">
    <property type="protein sequence ID" value="MFD2695688.1"/>
    <property type="molecule type" value="Genomic_DNA"/>
</dbReference>
<dbReference type="InterPro" id="IPR057727">
    <property type="entry name" value="WCX_dom"/>
</dbReference>
<gene>
    <name evidence="4" type="ORF">ACFSUE_18975</name>
</gene>
<dbReference type="InterPro" id="IPR013196">
    <property type="entry name" value="HTH_11"/>
</dbReference>
<keyword evidence="1" id="KW-0805">Transcription regulation</keyword>
<dbReference type="InterPro" id="IPR028349">
    <property type="entry name" value="PafC-like"/>
</dbReference>
<evidence type="ECO:0000256" key="2">
    <source>
        <dbReference type="ARBA" id="ARBA00023163"/>
    </source>
</evidence>
<dbReference type="PROSITE" id="PS51000">
    <property type="entry name" value="HTH_DEOR_2"/>
    <property type="match status" value="1"/>
</dbReference>
<organism evidence="4 5">
    <name type="scientific">Sporolactobacillus shoreicorticis</name>
    <dbReference type="NCBI Taxonomy" id="1923877"/>
    <lineage>
        <taxon>Bacteria</taxon>
        <taxon>Bacillati</taxon>
        <taxon>Bacillota</taxon>
        <taxon>Bacilli</taxon>
        <taxon>Bacillales</taxon>
        <taxon>Sporolactobacillaceae</taxon>
        <taxon>Sporolactobacillus</taxon>
    </lineage>
</organism>
<evidence type="ECO:0000256" key="1">
    <source>
        <dbReference type="ARBA" id="ARBA00023015"/>
    </source>
</evidence>
<evidence type="ECO:0000259" key="3">
    <source>
        <dbReference type="PROSITE" id="PS51000"/>
    </source>
</evidence>
<dbReference type="Pfam" id="PF13280">
    <property type="entry name" value="WYL"/>
    <property type="match status" value="1"/>
</dbReference>
<dbReference type="PROSITE" id="PS52050">
    <property type="entry name" value="WYL"/>
    <property type="match status" value="1"/>
</dbReference>
<feature type="domain" description="HTH deoR-type" evidence="3">
    <location>
        <begin position="2"/>
        <end position="61"/>
    </location>
</feature>
<dbReference type="InterPro" id="IPR001034">
    <property type="entry name" value="DeoR_HTH"/>
</dbReference>
<dbReference type="SUPFAM" id="SSF46785">
    <property type="entry name" value="Winged helix' DNA-binding domain"/>
    <property type="match status" value="1"/>
</dbReference>
<dbReference type="InterPro" id="IPR036388">
    <property type="entry name" value="WH-like_DNA-bd_sf"/>
</dbReference>
<dbReference type="InterPro" id="IPR051534">
    <property type="entry name" value="CBASS_pafABC_assoc_protein"/>
</dbReference>
<dbReference type="PIRSF" id="PIRSF016838">
    <property type="entry name" value="PafC"/>
    <property type="match status" value="1"/>
</dbReference>
<proteinExistence type="predicted"/>
<dbReference type="PANTHER" id="PTHR34580:SF1">
    <property type="entry name" value="PROTEIN PAFC"/>
    <property type="match status" value="1"/>
</dbReference>